<feature type="region of interest" description="Disordered" evidence="1">
    <location>
        <begin position="1"/>
        <end position="29"/>
    </location>
</feature>
<dbReference type="InterPro" id="IPR043904">
    <property type="entry name" value="PhoD_2-like"/>
</dbReference>
<protein>
    <recommendedName>
        <fullName evidence="2">PhoD-like phosphatase domain-containing protein</fullName>
    </recommendedName>
</protein>
<sequence length="656" mass="73697">MATKSSTLEGPPVTPPKDFSNTFSTSSIPEASKSLRPTLKCGPLIRYHGTDYAINPTCPLWRGSVLVVTEPGASPSLSLWAEHMVDQQDGNAPGRAVGLKLLEEHGRCFWRFGIEIGLGAEEHKIEYTVSFGTAGELKRGFWVPGRNDGMRIMFHSCNGFSVGTDVSDFSGPALWNDVLRVHSGHPFHVAIGGGDQIYNDGVRVTGPLKPWATIGNPFKKRLYEWTPKLDSDIDEWYYNNYVDWYNNPPFSHANSQIPSVNIWDDHDIIDGYGSYTDHFMDCPVFKGIGRIARKYYMLFQHHTPPQGEIQEDICWIIGKTPGRYIEEPSRSVYARLGRRVAFLGIDTRSERTRHMINMPSTYDLLFDRMSRELDTAEGEIKHMIILLAIPIAYPRFVWLENILQNPILGLVQFLNKRFGVAGAMFNKFDGEVDIQDDLDDHYCARLHKHERDLFLLRLQRFSFEKQVRITILSGDVHLTAIGRFYSKTSLCVPVEKDHRYMVNIISSPITNKPPSEAVSDLVAARNKVHHLDASTDEQLFDFFDEDVHGKSRKRNMSTMPARNYSVITESPITQPSDTSNSFTQNTVFGEKNKRRSTNAIGASGEGVGAAHLVAGAEGVVDTAPGALNVVIRVEVNKHDPEGKTFNYGFTIPGLEK</sequence>
<dbReference type="CDD" id="cd07389">
    <property type="entry name" value="MPP_PhoD"/>
    <property type="match status" value="1"/>
</dbReference>
<comment type="caution">
    <text evidence="3">The sequence shown here is derived from an EMBL/GenBank/DDBJ whole genome shotgun (WGS) entry which is preliminary data.</text>
</comment>
<proteinExistence type="predicted"/>
<keyword evidence="4" id="KW-1185">Reference proteome</keyword>
<feature type="domain" description="PhoD-like phosphatase" evidence="2">
    <location>
        <begin position="418"/>
        <end position="584"/>
    </location>
</feature>
<evidence type="ECO:0000256" key="1">
    <source>
        <dbReference type="SAM" id="MobiDB-lite"/>
    </source>
</evidence>
<accession>A0ABR3GND9</accession>
<dbReference type="PANTHER" id="PTHR46689:SF3">
    <property type="entry name" value="PHOD-LIKE PHOSPHATASE DOMAIN-CONTAINING PROTEIN"/>
    <property type="match status" value="1"/>
</dbReference>
<dbReference type="InterPro" id="IPR038607">
    <property type="entry name" value="PhoD-like_sf"/>
</dbReference>
<feature type="domain" description="PhoD-like phosphatase" evidence="2">
    <location>
        <begin position="133"/>
        <end position="404"/>
    </location>
</feature>
<gene>
    <name evidence="3" type="ORF">Q9L58_003499</name>
</gene>
<reference evidence="3 4" key="1">
    <citation type="submission" date="2024-02" db="EMBL/GenBank/DDBJ databases">
        <title>Discinaceae phylogenomics.</title>
        <authorList>
            <person name="Dirks A.C."/>
            <person name="James T.Y."/>
        </authorList>
    </citation>
    <scope>NUCLEOTIDE SEQUENCE [LARGE SCALE GENOMIC DNA]</scope>
    <source>
        <strain evidence="3 4">ACD0624</strain>
    </source>
</reference>
<dbReference type="Gene3D" id="3.60.21.70">
    <property type="entry name" value="PhoD-like phosphatase"/>
    <property type="match status" value="1"/>
</dbReference>
<dbReference type="EMBL" id="JBBBZM010000034">
    <property type="protein sequence ID" value="KAL0637444.1"/>
    <property type="molecule type" value="Genomic_DNA"/>
</dbReference>
<dbReference type="Pfam" id="PF19050">
    <property type="entry name" value="PhoD_2"/>
    <property type="match status" value="2"/>
</dbReference>
<evidence type="ECO:0000313" key="4">
    <source>
        <dbReference type="Proteomes" id="UP001447188"/>
    </source>
</evidence>
<name>A0ABR3GND9_9PEZI</name>
<evidence type="ECO:0000313" key="3">
    <source>
        <dbReference type="EMBL" id="KAL0637444.1"/>
    </source>
</evidence>
<organism evidence="3 4">
    <name type="scientific">Discina gigas</name>
    <dbReference type="NCBI Taxonomy" id="1032678"/>
    <lineage>
        <taxon>Eukaryota</taxon>
        <taxon>Fungi</taxon>
        <taxon>Dikarya</taxon>
        <taxon>Ascomycota</taxon>
        <taxon>Pezizomycotina</taxon>
        <taxon>Pezizomycetes</taxon>
        <taxon>Pezizales</taxon>
        <taxon>Discinaceae</taxon>
        <taxon>Discina</taxon>
    </lineage>
</organism>
<dbReference type="InterPro" id="IPR018946">
    <property type="entry name" value="PhoD-like_MPP"/>
</dbReference>
<feature type="compositionally biased region" description="Polar residues" evidence="1">
    <location>
        <begin position="19"/>
        <end position="29"/>
    </location>
</feature>
<dbReference type="Proteomes" id="UP001447188">
    <property type="component" value="Unassembled WGS sequence"/>
</dbReference>
<dbReference type="PANTHER" id="PTHR46689">
    <property type="entry name" value="MEMBRANE PROTEIN, PUTATIVE-RELATED"/>
    <property type="match status" value="1"/>
</dbReference>
<evidence type="ECO:0000259" key="2">
    <source>
        <dbReference type="Pfam" id="PF19050"/>
    </source>
</evidence>